<dbReference type="Proteomes" id="UP000277928">
    <property type="component" value="Unassembled WGS sequence"/>
</dbReference>
<dbReference type="GO" id="GO:0005783">
    <property type="term" value="C:endoplasmic reticulum"/>
    <property type="evidence" value="ECO:0007669"/>
    <property type="project" value="TreeGrafter"/>
</dbReference>
<evidence type="ECO:0000259" key="3">
    <source>
        <dbReference type="Pfam" id="PF08241"/>
    </source>
</evidence>
<dbReference type="CDD" id="cd02440">
    <property type="entry name" value="AdoMet_MTases"/>
    <property type="match status" value="1"/>
</dbReference>
<evidence type="ECO:0000313" key="5">
    <source>
        <dbReference type="Proteomes" id="UP000277928"/>
    </source>
</evidence>
<dbReference type="GO" id="GO:0016126">
    <property type="term" value="P:sterol biosynthetic process"/>
    <property type="evidence" value="ECO:0007669"/>
    <property type="project" value="TreeGrafter"/>
</dbReference>
<evidence type="ECO:0000256" key="1">
    <source>
        <dbReference type="ARBA" id="ARBA00022679"/>
    </source>
</evidence>
<comment type="similarity">
    <text evidence="2">Belongs to the class I-like SAM-binding methyltransferase superfamily. Erg6/SMT family.</text>
</comment>
<feature type="domain" description="Methyltransferase type 11" evidence="3">
    <location>
        <begin position="52"/>
        <end position="137"/>
    </location>
</feature>
<sequence length="237" mass="26782">MNLGYQRKKDEDFPVLEKLSELDSCCIANIALYEKTLSLCPKYSNFGGLRLLEVGCGQGGGIDWILRAHSFADVIGVDPVIVDSCSGRAVTGNAEKLPFASDSFDIIINVESSHLYGNCQQFFLECSRVLCENGFLCWADLRYTHKLKITMAQAQKSGLHLIRKDDITEQVLQGIELTAARYDALLQNAPYFVRLFQNSIRTTYCAPGTRSYERFLKREKIYICACWQNYKGIKKSD</sequence>
<dbReference type="Gene3D" id="3.40.50.150">
    <property type="entry name" value="Vaccinia Virus protein VP39"/>
    <property type="match status" value="1"/>
</dbReference>
<dbReference type="PANTHER" id="PTHR44068:SF1">
    <property type="entry name" value="HYPOTHETICAL LOC100005854"/>
    <property type="match status" value="1"/>
</dbReference>
<keyword evidence="1" id="KW-0808">Transferase</keyword>
<dbReference type="InterPro" id="IPR013216">
    <property type="entry name" value="Methyltransf_11"/>
</dbReference>
<gene>
    <name evidence="4" type="ORF">NLS_LOCUS2892</name>
</gene>
<organism evidence="4 5">
    <name type="scientific">Litomosoides sigmodontis</name>
    <name type="common">Filarial nematode worm</name>
    <dbReference type="NCBI Taxonomy" id="42156"/>
    <lineage>
        <taxon>Eukaryota</taxon>
        <taxon>Metazoa</taxon>
        <taxon>Ecdysozoa</taxon>
        <taxon>Nematoda</taxon>
        <taxon>Chromadorea</taxon>
        <taxon>Rhabditida</taxon>
        <taxon>Spirurina</taxon>
        <taxon>Spiruromorpha</taxon>
        <taxon>Filarioidea</taxon>
        <taxon>Onchocercidae</taxon>
        <taxon>Litomosoides</taxon>
    </lineage>
</organism>
<dbReference type="InterPro" id="IPR029063">
    <property type="entry name" value="SAM-dependent_MTases_sf"/>
</dbReference>
<dbReference type="OMA" id="IRTTYCA"/>
<dbReference type="PANTHER" id="PTHR44068">
    <property type="entry name" value="ZGC:194242"/>
    <property type="match status" value="1"/>
</dbReference>
<evidence type="ECO:0000256" key="2">
    <source>
        <dbReference type="ARBA" id="ARBA00038188"/>
    </source>
</evidence>
<proteinExistence type="inferred from homology"/>
<protein>
    <recommendedName>
        <fullName evidence="3">Methyltransferase type 11 domain-containing protein</fullName>
    </recommendedName>
</protein>
<dbReference type="SUPFAM" id="SSF53335">
    <property type="entry name" value="S-adenosyl-L-methionine-dependent methyltransferases"/>
    <property type="match status" value="1"/>
</dbReference>
<keyword evidence="5" id="KW-1185">Reference proteome</keyword>
<dbReference type="Pfam" id="PF08241">
    <property type="entry name" value="Methyltransf_11"/>
    <property type="match status" value="1"/>
</dbReference>
<dbReference type="STRING" id="42156.A0A3P6SWF8"/>
<reference evidence="4 5" key="1">
    <citation type="submission" date="2018-08" db="EMBL/GenBank/DDBJ databases">
        <authorList>
            <person name="Laetsch R D."/>
            <person name="Stevens L."/>
            <person name="Kumar S."/>
            <person name="Blaxter L. M."/>
        </authorList>
    </citation>
    <scope>NUCLEOTIDE SEQUENCE [LARGE SCALE GENOMIC DNA]</scope>
</reference>
<evidence type="ECO:0000313" key="4">
    <source>
        <dbReference type="EMBL" id="VDK75389.1"/>
    </source>
</evidence>
<dbReference type="InterPro" id="IPR050447">
    <property type="entry name" value="Erg6_SMT_methyltransf"/>
</dbReference>
<accession>A0A3P6SWF8</accession>
<dbReference type="EMBL" id="UYRX01000143">
    <property type="protein sequence ID" value="VDK75389.1"/>
    <property type="molecule type" value="Genomic_DNA"/>
</dbReference>
<dbReference type="GO" id="GO:0003838">
    <property type="term" value="F:sterol 24-C-methyltransferase activity"/>
    <property type="evidence" value="ECO:0007669"/>
    <property type="project" value="TreeGrafter"/>
</dbReference>
<name>A0A3P6SWF8_LITSI</name>
<dbReference type="OrthoDB" id="506498at2759"/>
<dbReference type="AlphaFoldDB" id="A0A3P6SWF8"/>